<feature type="transmembrane region" description="Helical" evidence="1">
    <location>
        <begin position="21"/>
        <end position="39"/>
    </location>
</feature>
<feature type="transmembrane region" description="Helical" evidence="1">
    <location>
        <begin position="97"/>
        <end position="116"/>
    </location>
</feature>
<dbReference type="Pfam" id="PF20619">
    <property type="entry name" value="DUF6804"/>
    <property type="match status" value="1"/>
</dbReference>
<evidence type="ECO:0000256" key="1">
    <source>
        <dbReference type="SAM" id="Phobius"/>
    </source>
</evidence>
<keyword evidence="1" id="KW-1133">Transmembrane helix</keyword>
<dbReference type="OrthoDB" id="8086523at2"/>
<accession>A0A4R2NNE3</accession>
<organism evidence="2 3">
    <name type="scientific">Rhodovulum adriaticum</name>
    <name type="common">Rhodopseudomonas adriatica</name>
    <dbReference type="NCBI Taxonomy" id="35804"/>
    <lineage>
        <taxon>Bacteria</taxon>
        <taxon>Pseudomonadati</taxon>
        <taxon>Pseudomonadota</taxon>
        <taxon>Alphaproteobacteria</taxon>
        <taxon>Rhodobacterales</taxon>
        <taxon>Paracoccaceae</taxon>
        <taxon>Rhodovulum</taxon>
    </lineage>
</organism>
<keyword evidence="1" id="KW-0472">Membrane</keyword>
<gene>
    <name evidence="2" type="ORF">EV656_104244</name>
</gene>
<feature type="transmembrane region" description="Helical" evidence="1">
    <location>
        <begin position="74"/>
        <end position="91"/>
    </location>
</feature>
<dbReference type="InterPro" id="IPR046548">
    <property type="entry name" value="DUF6804"/>
</dbReference>
<dbReference type="RefSeq" id="WP_132602451.1">
    <property type="nucleotide sequence ID" value="NZ_NRRP01000002.1"/>
</dbReference>
<dbReference type="AlphaFoldDB" id="A0A4R2NNE3"/>
<sequence length="121" mass="13731">MGDFSNDRYRPTPRGLRPGADLSEWIWFVPAGALVLAILPLPYVYYMGLRWLVAGTSIFLAWKEYDLHGRSANSYCWIFGAITVLFNPILPVFLPKLAWVVIDLVVAATFIGHYRLRIANS</sequence>
<evidence type="ECO:0000313" key="3">
    <source>
        <dbReference type="Proteomes" id="UP000295733"/>
    </source>
</evidence>
<keyword evidence="3" id="KW-1185">Reference proteome</keyword>
<name>A0A4R2NNE3_RHOAD</name>
<dbReference type="EMBL" id="SLXL01000004">
    <property type="protein sequence ID" value="TCP23269.1"/>
    <property type="molecule type" value="Genomic_DNA"/>
</dbReference>
<protein>
    <submittedName>
        <fullName evidence="2">Uncharacterized protein</fullName>
    </submittedName>
</protein>
<proteinExistence type="predicted"/>
<reference evidence="2 3" key="1">
    <citation type="submission" date="2019-03" db="EMBL/GenBank/DDBJ databases">
        <title>Genomic Encyclopedia of Type Strains, Phase IV (KMG-IV): sequencing the most valuable type-strain genomes for metagenomic binning, comparative biology and taxonomic classification.</title>
        <authorList>
            <person name="Goeker M."/>
        </authorList>
    </citation>
    <scope>NUCLEOTIDE SEQUENCE [LARGE SCALE GENOMIC DNA]</scope>
    <source>
        <strain evidence="2 3">DSM 2781</strain>
    </source>
</reference>
<keyword evidence="1" id="KW-0812">Transmembrane</keyword>
<evidence type="ECO:0000313" key="2">
    <source>
        <dbReference type="EMBL" id="TCP23269.1"/>
    </source>
</evidence>
<dbReference type="Proteomes" id="UP000295733">
    <property type="component" value="Unassembled WGS sequence"/>
</dbReference>
<comment type="caution">
    <text evidence="2">The sequence shown here is derived from an EMBL/GenBank/DDBJ whole genome shotgun (WGS) entry which is preliminary data.</text>
</comment>